<sequence>MSVKSLRSERREMMVIDSGEMRALQESLERRTKTLDALADAAARQVSVEERLTDAYLAAIDAGWTKKELADAGVKEPALVRRRREAEKKQRPNHQHGEYEHEQ</sequence>
<evidence type="ECO:0000313" key="2">
    <source>
        <dbReference type="EMBL" id="QOR45456.1"/>
    </source>
</evidence>
<dbReference type="RefSeq" id="WP_197551028.1">
    <property type="nucleotide sequence ID" value="NZ_CP063213.1"/>
</dbReference>
<protein>
    <submittedName>
        <fullName evidence="2">Uncharacterized protein</fullName>
    </submittedName>
</protein>
<dbReference type="AlphaFoldDB" id="A0A7M1QUC4"/>
<feature type="region of interest" description="Disordered" evidence="1">
    <location>
        <begin position="80"/>
        <end position="103"/>
    </location>
</feature>
<evidence type="ECO:0000313" key="3">
    <source>
        <dbReference type="Proteomes" id="UP000595053"/>
    </source>
</evidence>
<reference evidence="2 3" key="1">
    <citation type="submission" date="2020-10" db="EMBL/GenBank/DDBJ databases">
        <title>Trueperella pecoris sp. nov. isolated from bovine and porcine specimens.</title>
        <authorList>
            <person name="Schoenecker L."/>
            <person name="Schnydrig P."/>
            <person name="Brodard I."/>
            <person name="Thomann A."/>
            <person name="Hemphill A."/>
            <person name="Rodriguez-Campos S."/>
            <person name="Perreten V."/>
            <person name="Jores J."/>
            <person name="Kittl S."/>
        </authorList>
    </citation>
    <scope>NUCLEOTIDE SEQUENCE [LARGE SCALE GENOMIC DNA]</scope>
    <source>
        <strain evidence="2 3">15A0121</strain>
    </source>
</reference>
<evidence type="ECO:0000256" key="1">
    <source>
        <dbReference type="SAM" id="MobiDB-lite"/>
    </source>
</evidence>
<proteinExistence type="predicted"/>
<keyword evidence="3" id="KW-1185">Reference proteome</keyword>
<dbReference type="EMBL" id="CP063213">
    <property type="protein sequence ID" value="QOR45456.1"/>
    <property type="molecule type" value="Genomic_DNA"/>
</dbReference>
<dbReference type="Proteomes" id="UP000595053">
    <property type="component" value="Chromosome"/>
</dbReference>
<accession>A0A7M1QUC4</accession>
<gene>
    <name evidence="2" type="ORF">INS88_09385</name>
</gene>
<feature type="compositionally biased region" description="Basic and acidic residues" evidence="1">
    <location>
        <begin position="84"/>
        <end position="103"/>
    </location>
</feature>
<name>A0A7M1QUC4_9ACTO</name>
<organism evidence="2 3">
    <name type="scientific">Trueperella pecoris</name>
    <dbReference type="NCBI Taxonomy" id="2733571"/>
    <lineage>
        <taxon>Bacteria</taxon>
        <taxon>Bacillati</taxon>
        <taxon>Actinomycetota</taxon>
        <taxon>Actinomycetes</taxon>
        <taxon>Actinomycetales</taxon>
        <taxon>Actinomycetaceae</taxon>
        <taxon>Trueperella</taxon>
    </lineage>
</organism>